<evidence type="ECO:0000259" key="8">
    <source>
        <dbReference type="PROSITE" id="PS51918"/>
    </source>
</evidence>
<dbReference type="GO" id="GO:0005829">
    <property type="term" value="C:cytosol"/>
    <property type="evidence" value="ECO:0007669"/>
    <property type="project" value="TreeGrafter"/>
</dbReference>
<dbReference type="InterPro" id="IPR007197">
    <property type="entry name" value="rSAM"/>
</dbReference>
<dbReference type="Pfam" id="PF02310">
    <property type="entry name" value="B12-binding"/>
    <property type="match status" value="1"/>
</dbReference>
<dbReference type="NCBIfam" id="TIGR02026">
    <property type="entry name" value="BchE"/>
    <property type="match status" value="1"/>
</dbReference>
<comment type="cofactor">
    <cofactor evidence="1">
        <name>[4Fe-4S] cluster</name>
        <dbReference type="ChEBI" id="CHEBI:49883"/>
    </cofactor>
</comment>
<evidence type="ECO:0000256" key="5">
    <source>
        <dbReference type="ARBA" id="ARBA00023014"/>
    </source>
</evidence>
<feature type="domain" description="Radical SAM core" evidence="8">
    <location>
        <begin position="191"/>
        <end position="411"/>
    </location>
</feature>
<dbReference type="PANTHER" id="PTHR43409:SF13">
    <property type="entry name" value="ANAEROBIC MAGNESIUM-PROTOPORPHYRIN IX MONOMETHYL ESTER CYCLASE"/>
    <property type="match status" value="1"/>
</dbReference>
<keyword evidence="2" id="KW-0949">S-adenosyl-L-methionine</keyword>
<gene>
    <name evidence="9" type="ORF">EV668_3252</name>
</gene>
<evidence type="ECO:0000259" key="7">
    <source>
        <dbReference type="PROSITE" id="PS51332"/>
    </source>
</evidence>
<dbReference type="PANTHER" id="PTHR43409">
    <property type="entry name" value="ANAEROBIC MAGNESIUM-PROTOPORPHYRIN IX MONOMETHYL ESTER CYCLASE-RELATED"/>
    <property type="match status" value="1"/>
</dbReference>
<accession>A0A4R7BXS9</accession>
<dbReference type="PROSITE" id="PS51918">
    <property type="entry name" value="RADICAL_SAM"/>
    <property type="match status" value="1"/>
</dbReference>
<sequence>MSTFRILLVNVPHPSIGSRIPDDHLPPLGLLAVGGPLVDDGHAVRLLDAEFGPMPLADIVREALAWSPDAVLFGHSGSTSGHPVISEVAAAIAAARPDITIVYGGVYPTYHWREILAEEPSVTAIVRGEGEETTRRLMAALAAGLPIHDIAGIACRSRGEPVATRPASVIRDLDAYRVGWDLIDHARYSYWGGLRAVVVQFSRGCPHLCNYCGQRGFWTRWRHRDPVLFARELARLHREHGVRVVNFADENPTVSKKAWHTFLEALIAEDVDLILVGSTRADDIVRDADILPLYKKAGWQRFLLGMENTDEATLKLIRKGGATSTDREAIRLLRENGILSMATWVVGFEEETDADHWRGLRQLLSYDPDQIQMLYVTPHRWTPYFRLASERSVIQTDRRRWDYKHQVLATRHMPAWRVLLWFKFTEFVVQSRPKALARVLFHPDRGLRHAMRWYTQMGRRVWPFEIWNFFVRDRRIANGPSVAQFWGAPQDEEEQSMTASRAGRDRAA</sequence>
<dbReference type="EMBL" id="SNZR01000013">
    <property type="protein sequence ID" value="TDR90401.1"/>
    <property type="molecule type" value="Genomic_DNA"/>
</dbReference>
<dbReference type="InterPro" id="IPR036724">
    <property type="entry name" value="Cobalamin-bd_sf"/>
</dbReference>
<dbReference type="SFLD" id="SFLDS00029">
    <property type="entry name" value="Radical_SAM"/>
    <property type="match status" value="1"/>
</dbReference>
<dbReference type="Pfam" id="PF04055">
    <property type="entry name" value="Radical_SAM"/>
    <property type="match status" value="1"/>
</dbReference>
<dbReference type="SFLD" id="SFLDG01123">
    <property type="entry name" value="methyltransferase_(Class_B)"/>
    <property type="match status" value="1"/>
</dbReference>
<protein>
    <submittedName>
        <fullName evidence="9">Anaerobic magnesium-protoporphyrin IX monomethyl ester cyclase</fullName>
    </submittedName>
</protein>
<dbReference type="InterPro" id="IPR006638">
    <property type="entry name" value="Elp3/MiaA/NifB-like_rSAM"/>
</dbReference>
<organism evidence="9 10">
    <name type="scientific">Enterovirga rhinocerotis</name>
    <dbReference type="NCBI Taxonomy" id="1339210"/>
    <lineage>
        <taxon>Bacteria</taxon>
        <taxon>Pseudomonadati</taxon>
        <taxon>Pseudomonadota</taxon>
        <taxon>Alphaproteobacteria</taxon>
        <taxon>Hyphomicrobiales</taxon>
        <taxon>Methylobacteriaceae</taxon>
        <taxon>Enterovirga</taxon>
    </lineage>
</organism>
<dbReference type="SMART" id="SM00729">
    <property type="entry name" value="Elp3"/>
    <property type="match status" value="1"/>
</dbReference>
<keyword evidence="10" id="KW-1185">Reference proteome</keyword>
<evidence type="ECO:0000256" key="4">
    <source>
        <dbReference type="ARBA" id="ARBA00023004"/>
    </source>
</evidence>
<dbReference type="InterPro" id="IPR034466">
    <property type="entry name" value="Methyltransferase_Class_B"/>
</dbReference>
<dbReference type="CDD" id="cd02068">
    <property type="entry name" value="radical_SAM_B12_BD"/>
    <property type="match status" value="1"/>
</dbReference>
<comment type="caution">
    <text evidence="9">The sequence shown here is derived from an EMBL/GenBank/DDBJ whole genome shotgun (WGS) entry which is preliminary data.</text>
</comment>
<dbReference type="InterPro" id="IPR006158">
    <property type="entry name" value="Cobalamin-bd"/>
</dbReference>
<dbReference type="Gene3D" id="3.40.50.280">
    <property type="entry name" value="Cobalamin-binding domain"/>
    <property type="match status" value="1"/>
</dbReference>
<evidence type="ECO:0000256" key="1">
    <source>
        <dbReference type="ARBA" id="ARBA00001966"/>
    </source>
</evidence>
<proteinExistence type="predicted"/>
<feature type="region of interest" description="Disordered" evidence="6">
    <location>
        <begin position="487"/>
        <end position="508"/>
    </location>
</feature>
<dbReference type="OrthoDB" id="9801424at2"/>
<dbReference type="PROSITE" id="PS51332">
    <property type="entry name" value="B12_BINDING"/>
    <property type="match status" value="1"/>
</dbReference>
<keyword evidence="3" id="KW-0479">Metal-binding</keyword>
<reference evidence="9 10" key="1">
    <citation type="submission" date="2019-03" db="EMBL/GenBank/DDBJ databases">
        <title>Genomic Encyclopedia of Type Strains, Phase IV (KMG-IV): sequencing the most valuable type-strain genomes for metagenomic binning, comparative biology and taxonomic classification.</title>
        <authorList>
            <person name="Goeker M."/>
        </authorList>
    </citation>
    <scope>NUCLEOTIDE SEQUENCE [LARGE SCALE GENOMIC DNA]</scope>
    <source>
        <strain evidence="9 10">DSM 25903</strain>
    </source>
</reference>
<dbReference type="Proteomes" id="UP000295122">
    <property type="component" value="Unassembled WGS sequence"/>
</dbReference>
<keyword evidence="4" id="KW-0408">Iron</keyword>
<dbReference type="GO" id="GO:0046872">
    <property type="term" value="F:metal ion binding"/>
    <property type="evidence" value="ECO:0007669"/>
    <property type="project" value="UniProtKB-KW"/>
</dbReference>
<evidence type="ECO:0000313" key="10">
    <source>
        <dbReference type="Proteomes" id="UP000295122"/>
    </source>
</evidence>
<dbReference type="AlphaFoldDB" id="A0A4R7BXS9"/>
<dbReference type="InterPro" id="IPR023404">
    <property type="entry name" value="rSAM_horseshoe"/>
</dbReference>
<evidence type="ECO:0000313" key="9">
    <source>
        <dbReference type="EMBL" id="TDR90401.1"/>
    </source>
</evidence>
<feature type="domain" description="B12-binding" evidence="7">
    <location>
        <begin position="12"/>
        <end position="148"/>
    </location>
</feature>
<dbReference type="SUPFAM" id="SSF102114">
    <property type="entry name" value="Radical SAM enzymes"/>
    <property type="match status" value="1"/>
</dbReference>
<dbReference type="SUPFAM" id="SSF52242">
    <property type="entry name" value="Cobalamin (vitamin B12)-binding domain"/>
    <property type="match status" value="1"/>
</dbReference>
<dbReference type="InterPro" id="IPR051198">
    <property type="entry name" value="BchE-like"/>
</dbReference>
<name>A0A4R7BXS9_9HYPH</name>
<evidence type="ECO:0000256" key="3">
    <source>
        <dbReference type="ARBA" id="ARBA00022723"/>
    </source>
</evidence>
<keyword evidence="5" id="KW-0411">Iron-sulfur</keyword>
<dbReference type="CDD" id="cd01335">
    <property type="entry name" value="Radical_SAM"/>
    <property type="match status" value="1"/>
</dbReference>
<dbReference type="Gene3D" id="3.80.30.20">
    <property type="entry name" value="tm_1862 like domain"/>
    <property type="match status" value="1"/>
</dbReference>
<dbReference type="GO" id="GO:0003824">
    <property type="term" value="F:catalytic activity"/>
    <property type="evidence" value="ECO:0007669"/>
    <property type="project" value="InterPro"/>
</dbReference>
<dbReference type="RefSeq" id="WP_133771769.1">
    <property type="nucleotide sequence ID" value="NZ_SNZR01000013.1"/>
</dbReference>
<dbReference type="SFLD" id="SFLDG01082">
    <property type="entry name" value="B12-binding_domain_containing"/>
    <property type="match status" value="1"/>
</dbReference>
<evidence type="ECO:0000256" key="6">
    <source>
        <dbReference type="SAM" id="MobiDB-lite"/>
    </source>
</evidence>
<dbReference type="GO" id="GO:0051539">
    <property type="term" value="F:4 iron, 4 sulfur cluster binding"/>
    <property type="evidence" value="ECO:0007669"/>
    <property type="project" value="UniProtKB-KW"/>
</dbReference>
<evidence type="ECO:0000256" key="2">
    <source>
        <dbReference type="ARBA" id="ARBA00022691"/>
    </source>
</evidence>
<dbReference type="GO" id="GO:0031419">
    <property type="term" value="F:cobalamin binding"/>
    <property type="evidence" value="ECO:0007669"/>
    <property type="project" value="InterPro"/>
</dbReference>
<dbReference type="InterPro" id="IPR058240">
    <property type="entry name" value="rSAM_sf"/>
</dbReference>